<dbReference type="EMBL" id="JBFXLS010000214">
    <property type="protein sequence ID" value="KAL2811919.1"/>
    <property type="molecule type" value="Genomic_DNA"/>
</dbReference>
<organism evidence="2 3">
    <name type="scientific">Aspergillus cavernicola</name>
    <dbReference type="NCBI Taxonomy" id="176166"/>
    <lineage>
        <taxon>Eukaryota</taxon>
        <taxon>Fungi</taxon>
        <taxon>Dikarya</taxon>
        <taxon>Ascomycota</taxon>
        <taxon>Pezizomycotina</taxon>
        <taxon>Eurotiomycetes</taxon>
        <taxon>Eurotiomycetidae</taxon>
        <taxon>Eurotiales</taxon>
        <taxon>Aspergillaceae</taxon>
        <taxon>Aspergillus</taxon>
        <taxon>Aspergillus subgen. Nidulantes</taxon>
    </lineage>
</organism>
<reference evidence="2 3" key="1">
    <citation type="submission" date="2024-07" db="EMBL/GenBank/DDBJ databases">
        <title>Section-level genome sequencing and comparative genomics of Aspergillus sections Usti and Cavernicolus.</title>
        <authorList>
            <consortium name="Lawrence Berkeley National Laboratory"/>
            <person name="Nybo J.L."/>
            <person name="Vesth T.C."/>
            <person name="Theobald S."/>
            <person name="Frisvad J.C."/>
            <person name="Larsen T.O."/>
            <person name="Kjaerboelling I."/>
            <person name="Rothschild-Mancinelli K."/>
            <person name="Lyhne E.K."/>
            <person name="Kogle M.E."/>
            <person name="Barry K."/>
            <person name="Clum A."/>
            <person name="Na H."/>
            <person name="Ledsgaard L."/>
            <person name="Lin J."/>
            <person name="Lipzen A."/>
            <person name="Kuo A."/>
            <person name="Riley R."/>
            <person name="Mondo S."/>
            <person name="LaButti K."/>
            <person name="Haridas S."/>
            <person name="Pangalinan J."/>
            <person name="Salamov A.A."/>
            <person name="Simmons B.A."/>
            <person name="Magnuson J.K."/>
            <person name="Chen J."/>
            <person name="Drula E."/>
            <person name="Henrissat B."/>
            <person name="Wiebenga A."/>
            <person name="Lubbers R.J."/>
            <person name="Gomes A.C."/>
            <person name="Makela M.R."/>
            <person name="Stajich J."/>
            <person name="Grigoriev I.V."/>
            <person name="Mortensen U.H."/>
            <person name="De vries R.P."/>
            <person name="Baker S.E."/>
            <person name="Andersen M.R."/>
        </authorList>
    </citation>
    <scope>NUCLEOTIDE SEQUENCE [LARGE SCALE GENOMIC DNA]</scope>
    <source>
        <strain evidence="2 3">CBS 600.67</strain>
    </source>
</reference>
<protein>
    <submittedName>
        <fullName evidence="2">Uncharacterized protein</fullName>
    </submittedName>
</protein>
<evidence type="ECO:0000313" key="2">
    <source>
        <dbReference type="EMBL" id="KAL2811919.1"/>
    </source>
</evidence>
<evidence type="ECO:0000256" key="1">
    <source>
        <dbReference type="SAM" id="MobiDB-lite"/>
    </source>
</evidence>
<comment type="caution">
    <text evidence="2">The sequence shown here is derived from an EMBL/GenBank/DDBJ whole genome shotgun (WGS) entry which is preliminary data.</text>
</comment>
<feature type="region of interest" description="Disordered" evidence="1">
    <location>
        <begin position="1"/>
        <end position="31"/>
    </location>
</feature>
<name>A0ABR4H9J3_9EURO</name>
<evidence type="ECO:0000313" key="3">
    <source>
        <dbReference type="Proteomes" id="UP001610335"/>
    </source>
</evidence>
<dbReference type="Proteomes" id="UP001610335">
    <property type="component" value="Unassembled WGS sequence"/>
</dbReference>
<proteinExistence type="predicted"/>
<sequence length="284" mass="32221">MDLPSSTPSKMSTRPLQAAETVSTKRPRQKPIMDSLKPVCVSIRKKLEQTMEGKPTQKFRHLQHLTFGVSDSEWKTLKHYFACYEMLGVGVQKDLWLHKHAQRLKFTLLAAPPEQRDTMMAEELHTYVDLQHASKENTEKCKWAVEQLDQAGKTTLGHTPIFRALRWNQARPDWHLSDWAVSRCVEAGGCCGRECGCCAKIGRKYLYEAWKGHCTPACGCCLENLGVVQPVNVLEYLEQPSFEVRPRRGDTLSRMMMHAYVWGLEGKKATTAKGKKQTISAANT</sequence>
<feature type="compositionally biased region" description="Polar residues" evidence="1">
    <location>
        <begin position="1"/>
        <end position="24"/>
    </location>
</feature>
<accession>A0ABR4H9J3</accession>
<gene>
    <name evidence="2" type="ORF">BDW59DRAFT_155426</name>
</gene>
<keyword evidence="3" id="KW-1185">Reference proteome</keyword>